<dbReference type="EMBL" id="MFJA01000002">
    <property type="protein sequence ID" value="OGG04484.1"/>
    <property type="molecule type" value="Genomic_DNA"/>
</dbReference>
<protein>
    <recommendedName>
        <fullName evidence="4">Glycosyltransferase RgtA/B/C/D-like domain-containing protein</fullName>
    </recommendedName>
</protein>
<feature type="transmembrane region" description="Helical" evidence="1">
    <location>
        <begin position="220"/>
        <end position="238"/>
    </location>
</feature>
<accession>A0A1F5YWL6</accession>
<organism evidence="2 3">
    <name type="scientific">Candidatus Gottesmanbacteria bacterium RBG_16_37_8</name>
    <dbReference type="NCBI Taxonomy" id="1798371"/>
    <lineage>
        <taxon>Bacteria</taxon>
        <taxon>Candidatus Gottesmaniibacteriota</taxon>
    </lineage>
</organism>
<name>A0A1F5YWL6_9BACT</name>
<dbReference type="AlphaFoldDB" id="A0A1F5YWL6"/>
<keyword evidence="1" id="KW-1133">Transmembrane helix</keyword>
<gene>
    <name evidence="2" type="ORF">A2W14_06295</name>
</gene>
<feature type="transmembrane region" description="Helical" evidence="1">
    <location>
        <begin position="100"/>
        <end position="119"/>
    </location>
</feature>
<sequence>MKMKLTIFSLCLFFTLISFIPSIYELINRDKIAPDRYFVLEHNYNFDYNFYLSRIREGTSGRWLVTEKYYNQPHKSSLFQAIYLYFGKIGKIFGLSVEGIYHAARFISGFILLLATAFYGRRFFGNKIIILFFLLTVTSSSWPILQRLGGFYRFATYMGYWSVIDSLQRITIMPHILIGQILLVVILERLGVSLKLSLSESFLLGILGLAAGIIFPPTVIISYVFIGVYGLFVVLDILSSGNSFSGKRKLFLNFVKERFLPLFIYVVLSLPSFLYLSAMLKVQPWKALALFDIEHRIPIPYIEYFLALGPILILGLLGVVWAFIKNNKQYYGPIAWIASIFLLFLIFENIPQQSPSRFTEGAIHIPLGIVATYLIAALWKSAEKLKKGLGRWVRIGLAVTTGGTIILGALVMLSMILWLTDQAYAKRLATWPVPLGAQLAYPLDDFMDGIFYLRDKTPQESVVLTYITSGNFIPAFADNYVYIGHANTPAESEKEEIAASFFKGEMSEEYVLKFLKKERISYIYYGPQERALGGPVDLREKYNFLSSVYSNKQVAVYKY</sequence>
<feature type="transmembrane region" description="Helical" evidence="1">
    <location>
        <begin position="166"/>
        <end position="187"/>
    </location>
</feature>
<feature type="transmembrane region" description="Helical" evidence="1">
    <location>
        <begin position="362"/>
        <end position="380"/>
    </location>
</feature>
<feature type="transmembrane region" description="Helical" evidence="1">
    <location>
        <begin position="330"/>
        <end position="350"/>
    </location>
</feature>
<feature type="transmembrane region" description="Helical" evidence="1">
    <location>
        <begin position="194"/>
        <end position="214"/>
    </location>
</feature>
<keyword evidence="1" id="KW-0472">Membrane</keyword>
<feature type="transmembrane region" description="Helical" evidence="1">
    <location>
        <begin position="259"/>
        <end position="281"/>
    </location>
</feature>
<feature type="transmembrane region" description="Helical" evidence="1">
    <location>
        <begin position="128"/>
        <end position="146"/>
    </location>
</feature>
<proteinExistence type="predicted"/>
<evidence type="ECO:0008006" key="4">
    <source>
        <dbReference type="Google" id="ProtNLM"/>
    </source>
</evidence>
<evidence type="ECO:0000313" key="3">
    <source>
        <dbReference type="Proteomes" id="UP000176665"/>
    </source>
</evidence>
<dbReference type="Proteomes" id="UP000176665">
    <property type="component" value="Unassembled WGS sequence"/>
</dbReference>
<comment type="caution">
    <text evidence="2">The sequence shown here is derived from an EMBL/GenBank/DDBJ whole genome shotgun (WGS) entry which is preliminary data.</text>
</comment>
<keyword evidence="1" id="KW-0812">Transmembrane</keyword>
<evidence type="ECO:0000313" key="2">
    <source>
        <dbReference type="EMBL" id="OGG04484.1"/>
    </source>
</evidence>
<dbReference type="STRING" id="1798371.A2W14_06295"/>
<reference evidence="2 3" key="1">
    <citation type="journal article" date="2016" name="Nat. Commun.">
        <title>Thousands of microbial genomes shed light on interconnected biogeochemical processes in an aquifer system.</title>
        <authorList>
            <person name="Anantharaman K."/>
            <person name="Brown C.T."/>
            <person name="Hug L.A."/>
            <person name="Sharon I."/>
            <person name="Castelle C.J."/>
            <person name="Probst A.J."/>
            <person name="Thomas B.C."/>
            <person name="Singh A."/>
            <person name="Wilkins M.J."/>
            <person name="Karaoz U."/>
            <person name="Brodie E.L."/>
            <person name="Williams K.H."/>
            <person name="Hubbard S.S."/>
            <person name="Banfield J.F."/>
        </authorList>
    </citation>
    <scope>NUCLEOTIDE SEQUENCE [LARGE SCALE GENOMIC DNA]</scope>
</reference>
<evidence type="ECO:0000256" key="1">
    <source>
        <dbReference type="SAM" id="Phobius"/>
    </source>
</evidence>
<feature type="transmembrane region" description="Helical" evidence="1">
    <location>
        <begin position="392"/>
        <end position="419"/>
    </location>
</feature>
<feature type="transmembrane region" description="Helical" evidence="1">
    <location>
        <begin position="301"/>
        <end position="323"/>
    </location>
</feature>